<dbReference type="AlphaFoldDB" id="A0A1G2PKQ0"/>
<sequence length="210" mass="23767">MKIKRIDFDVNGTLFNDTPQLLEALSCIFDHFGKPRMPLRELRQQFTQPWTKMYREAGITEEMASHAKLYELYNSAYQKQPPPAPSLGVREVLHWLYRRGIPATIVSTQQNDITLPLLDQHALNLLFSRVEGGVHDKAETILALCSEMDVSPQEVAYVGDQDSDMRFARAAGCIAVAYLGGVHTKTKLAKAGAQYFLKDFRELKTLPIIK</sequence>
<comment type="caution">
    <text evidence="1">The sequence shown here is derived from an EMBL/GenBank/DDBJ whole genome shotgun (WGS) entry which is preliminary data.</text>
</comment>
<dbReference type="PANTHER" id="PTHR43434:SF1">
    <property type="entry name" value="PHOSPHOGLYCOLATE PHOSPHATASE"/>
    <property type="match status" value="1"/>
</dbReference>
<evidence type="ECO:0000313" key="1">
    <source>
        <dbReference type="EMBL" id="OHA48853.1"/>
    </source>
</evidence>
<dbReference type="Pfam" id="PF13419">
    <property type="entry name" value="HAD_2"/>
    <property type="match status" value="1"/>
</dbReference>
<dbReference type="SFLD" id="SFLDS00003">
    <property type="entry name" value="Haloacid_Dehalogenase"/>
    <property type="match status" value="1"/>
</dbReference>
<gene>
    <name evidence="1" type="ORF">A2806_04115</name>
</gene>
<dbReference type="SUPFAM" id="SSF56784">
    <property type="entry name" value="HAD-like"/>
    <property type="match status" value="1"/>
</dbReference>
<evidence type="ECO:0008006" key="3">
    <source>
        <dbReference type="Google" id="ProtNLM"/>
    </source>
</evidence>
<dbReference type="PANTHER" id="PTHR43434">
    <property type="entry name" value="PHOSPHOGLYCOLATE PHOSPHATASE"/>
    <property type="match status" value="1"/>
</dbReference>
<dbReference type="Proteomes" id="UP000177629">
    <property type="component" value="Unassembled WGS sequence"/>
</dbReference>
<organism evidence="1 2">
    <name type="scientific">Candidatus Terrybacteria bacterium RIFCSPHIGHO2_01_FULL_48_17</name>
    <dbReference type="NCBI Taxonomy" id="1802362"/>
    <lineage>
        <taxon>Bacteria</taxon>
        <taxon>Candidatus Terryibacteriota</taxon>
    </lineage>
</organism>
<dbReference type="InterPro" id="IPR041492">
    <property type="entry name" value="HAD_2"/>
</dbReference>
<protein>
    <recommendedName>
        <fullName evidence="3">Haloacid dehalogenase</fullName>
    </recommendedName>
</protein>
<name>A0A1G2PKQ0_9BACT</name>
<dbReference type="SFLD" id="SFLDG01129">
    <property type="entry name" value="C1.5:_HAD__Beta-PGM__Phosphata"/>
    <property type="match status" value="1"/>
</dbReference>
<dbReference type="GO" id="GO:0005829">
    <property type="term" value="C:cytosol"/>
    <property type="evidence" value="ECO:0007669"/>
    <property type="project" value="TreeGrafter"/>
</dbReference>
<dbReference type="InterPro" id="IPR050155">
    <property type="entry name" value="HAD-like_hydrolase_sf"/>
</dbReference>
<reference evidence="1 2" key="1">
    <citation type="journal article" date="2016" name="Nat. Commun.">
        <title>Thousands of microbial genomes shed light on interconnected biogeochemical processes in an aquifer system.</title>
        <authorList>
            <person name="Anantharaman K."/>
            <person name="Brown C.T."/>
            <person name="Hug L.A."/>
            <person name="Sharon I."/>
            <person name="Castelle C.J."/>
            <person name="Probst A.J."/>
            <person name="Thomas B.C."/>
            <person name="Singh A."/>
            <person name="Wilkins M.J."/>
            <person name="Karaoz U."/>
            <person name="Brodie E.L."/>
            <person name="Williams K.H."/>
            <person name="Hubbard S.S."/>
            <person name="Banfield J.F."/>
        </authorList>
    </citation>
    <scope>NUCLEOTIDE SEQUENCE [LARGE SCALE GENOMIC DNA]</scope>
</reference>
<dbReference type="Gene3D" id="3.40.50.1000">
    <property type="entry name" value="HAD superfamily/HAD-like"/>
    <property type="match status" value="1"/>
</dbReference>
<dbReference type="STRING" id="1802362.A2806_04115"/>
<accession>A0A1G2PKQ0</accession>
<dbReference type="EMBL" id="MHSS01000002">
    <property type="protein sequence ID" value="OHA48853.1"/>
    <property type="molecule type" value="Genomic_DNA"/>
</dbReference>
<proteinExistence type="predicted"/>
<dbReference type="InterPro" id="IPR023198">
    <property type="entry name" value="PGP-like_dom2"/>
</dbReference>
<dbReference type="InterPro" id="IPR036412">
    <property type="entry name" value="HAD-like_sf"/>
</dbReference>
<evidence type="ECO:0000313" key="2">
    <source>
        <dbReference type="Proteomes" id="UP000177629"/>
    </source>
</evidence>
<dbReference type="InterPro" id="IPR023214">
    <property type="entry name" value="HAD_sf"/>
</dbReference>
<dbReference type="GO" id="GO:0006281">
    <property type="term" value="P:DNA repair"/>
    <property type="evidence" value="ECO:0007669"/>
    <property type="project" value="TreeGrafter"/>
</dbReference>
<dbReference type="Gene3D" id="1.10.150.240">
    <property type="entry name" value="Putative phosphatase, domain 2"/>
    <property type="match status" value="1"/>
</dbReference>
<dbReference type="GO" id="GO:0008967">
    <property type="term" value="F:phosphoglycolate phosphatase activity"/>
    <property type="evidence" value="ECO:0007669"/>
    <property type="project" value="TreeGrafter"/>
</dbReference>